<name>A0A0A9G0J3_ARUDO</name>
<accession>A0A0A9G0J3</accession>
<reference evidence="2" key="2">
    <citation type="journal article" date="2015" name="Data Brief">
        <title>Shoot transcriptome of the giant reed, Arundo donax.</title>
        <authorList>
            <person name="Barrero R.A."/>
            <person name="Guerrero F.D."/>
            <person name="Moolhuijzen P."/>
            <person name="Goolsby J.A."/>
            <person name="Tidwell J."/>
            <person name="Bellgard S.E."/>
            <person name="Bellgard M.I."/>
        </authorList>
    </citation>
    <scope>NUCLEOTIDE SEQUENCE</scope>
    <source>
        <tissue evidence="2">Shoot tissue taken approximately 20 cm above the soil surface</tissue>
    </source>
</reference>
<proteinExistence type="predicted"/>
<organism evidence="2">
    <name type="scientific">Arundo donax</name>
    <name type="common">Giant reed</name>
    <name type="synonym">Donax arundinaceus</name>
    <dbReference type="NCBI Taxonomy" id="35708"/>
    <lineage>
        <taxon>Eukaryota</taxon>
        <taxon>Viridiplantae</taxon>
        <taxon>Streptophyta</taxon>
        <taxon>Embryophyta</taxon>
        <taxon>Tracheophyta</taxon>
        <taxon>Spermatophyta</taxon>
        <taxon>Magnoliopsida</taxon>
        <taxon>Liliopsida</taxon>
        <taxon>Poales</taxon>
        <taxon>Poaceae</taxon>
        <taxon>PACMAD clade</taxon>
        <taxon>Arundinoideae</taxon>
        <taxon>Arundineae</taxon>
        <taxon>Arundo</taxon>
    </lineage>
</organism>
<sequence length="109" mass="12436">MLNWFLAPVKEFVVTPSGPTGHSFKLEIFKFMIVKQINSPVLIVFLRKKTVHQTFTGCFVFLQILLVNLLLPLPSLFCFCTVANQVATCNKRHLDHVFSFGKCNCIRGF</sequence>
<keyword evidence="1" id="KW-0472">Membrane</keyword>
<protein>
    <submittedName>
        <fullName evidence="2">Uncharacterized protein</fullName>
    </submittedName>
</protein>
<feature type="transmembrane region" description="Helical" evidence="1">
    <location>
        <begin position="58"/>
        <end position="77"/>
    </location>
</feature>
<reference evidence="2" key="1">
    <citation type="submission" date="2014-09" db="EMBL/GenBank/DDBJ databases">
        <authorList>
            <person name="Magalhaes I.L.F."/>
            <person name="Oliveira U."/>
            <person name="Santos F.R."/>
            <person name="Vidigal T.H.D.A."/>
            <person name="Brescovit A.D."/>
            <person name="Santos A.J."/>
        </authorList>
    </citation>
    <scope>NUCLEOTIDE SEQUENCE</scope>
    <source>
        <tissue evidence="2">Shoot tissue taken approximately 20 cm above the soil surface</tissue>
    </source>
</reference>
<evidence type="ECO:0000313" key="2">
    <source>
        <dbReference type="EMBL" id="JAE18042.1"/>
    </source>
</evidence>
<dbReference type="EMBL" id="GBRH01179854">
    <property type="protein sequence ID" value="JAE18042.1"/>
    <property type="molecule type" value="Transcribed_RNA"/>
</dbReference>
<keyword evidence="1" id="KW-0812">Transmembrane</keyword>
<evidence type="ECO:0000256" key="1">
    <source>
        <dbReference type="SAM" id="Phobius"/>
    </source>
</evidence>
<keyword evidence="1" id="KW-1133">Transmembrane helix</keyword>
<dbReference type="AlphaFoldDB" id="A0A0A9G0J3"/>